<organism evidence="2 3">
    <name type="scientific">Parasporobacterium paucivorans DSM 15970</name>
    <dbReference type="NCBI Taxonomy" id="1122934"/>
    <lineage>
        <taxon>Bacteria</taxon>
        <taxon>Bacillati</taxon>
        <taxon>Bacillota</taxon>
        <taxon>Clostridia</taxon>
        <taxon>Lachnospirales</taxon>
        <taxon>Lachnospiraceae</taxon>
        <taxon>Parasporobacterium</taxon>
    </lineage>
</organism>
<accession>A0A1M6AC40</accession>
<dbReference type="InterPro" id="IPR038690">
    <property type="entry name" value="NusG_2_sf"/>
</dbReference>
<dbReference type="RefSeq" id="WP_073992431.1">
    <property type="nucleotide sequence ID" value="NZ_FQYT01000002.1"/>
</dbReference>
<protein>
    <submittedName>
        <fullName evidence="2">Uncharacterized protein</fullName>
    </submittedName>
</protein>
<dbReference type="Proteomes" id="UP000184342">
    <property type="component" value="Unassembled WGS sequence"/>
</dbReference>
<name>A0A1M6AC40_9FIRM</name>
<feature type="transmembrane region" description="Helical" evidence="1">
    <location>
        <begin position="6"/>
        <end position="27"/>
    </location>
</feature>
<gene>
    <name evidence="2" type="ORF">SAMN02745691_00129</name>
</gene>
<keyword evidence="1" id="KW-1133">Transmembrane helix</keyword>
<proteinExistence type="predicted"/>
<dbReference type="Pfam" id="PF07009">
    <property type="entry name" value="NusG_II"/>
    <property type="match status" value="1"/>
</dbReference>
<evidence type="ECO:0000256" key="1">
    <source>
        <dbReference type="SAM" id="Phobius"/>
    </source>
</evidence>
<dbReference type="OrthoDB" id="47603at2"/>
<dbReference type="AlphaFoldDB" id="A0A1M6AC40"/>
<reference evidence="2 3" key="1">
    <citation type="submission" date="2016-11" db="EMBL/GenBank/DDBJ databases">
        <authorList>
            <person name="Jaros S."/>
            <person name="Januszkiewicz K."/>
            <person name="Wedrychowicz H."/>
        </authorList>
    </citation>
    <scope>NUCLEOTIDE SEQUENCE [LARGE SCALE GENOMIC DNA]</scope>
    <source>
        <strain evidence="2 3">DSM 15970</strain>
    </source>
</reference>
<sequence>MKKNDIILLATILAVSFVAFILFNILLPQQGAYVEIVVKGEVVKSLPLDENTQYMIVSEKGYNVLDINNREAKITDASCPDKLCMHQKSIKSSDESLICLPNEVVVRVVGETDASELDGIAD</sequence>
<dbReference type="CDD" id="cd09911">
    <property type="entry name" value="Lin0431_like"/>
    <property type="match status" value="1"/>
</dbReference>
<keyword evidence="1" id="KW-0812">Transmembrane</keyword>
<evidence type="ECO:0000313" key="3">
    <source>
        <dbReference type="Proteomes" id="UP000184342"/>
    </source>
</evidence>
<dbReference type="EMBL" id="FQYT01000002">
    <property type="protein sequence ID" value="SHI34094.1"/>
    <property type="molecule type" value="Genomic_DNA"/>
</dbReference>
<keyword evidence="3" id="KW-1185">Reference proteome</keyword>
<keyword evidence="1" id="KW-0472">Membrane</keyword>
<dbReference type="Gene3D" id="2.60.320.10">
    <property type="entry name" value="N-utilization substance G protein NusG, insert domain"/>
    <property type="match status" value="1"/>
</dbReference>
<evidence type="ECO:0000313" key="2">
    <source>
        <dbReference type="EMBL" id="SHI34094.1"/>
    </source>
</evidence>
<dbReference type="STRING" id="1122934.SAMN02745691_00129"/>